<keyword evidence="6" id="KW-1185">Reference proteome</keyword>
<dbReference type="Proteomes" id="UP001244427">
    <property type="component" value="Unassembled WGS sequence"/>
</dbReference>
<dbReference type="InterPro" id="IPR008984">
    <property type="entry name" value="SMAD_FHA_dom_sf"/>
</dbReference>
<protein>
    <recommendedName>
        <fullName evidence="4">FHA domain-containing protein</fullName>
    </recommendedName>
</protein>
<proteinExistence type="predicted"/>
<feature type="region of interest" description="Disordered" evidence="2">
    <location>
        <begin position="308"/>
        <end position="540"/>
    </location>
</feature>
<gene>
    <name evidence="5" type="ORF">QFZ53_001013</name>
</gene>
<dbReference type="SUPFAM" id="SSF49879">
    <property type="entry name" value="SMAD/FHA domain"/>
    <property type="match status" value="1"/>
</dbReference>
<evidence type="ECO:0000313" key="6">
    <source>
        <dbReference type="Proteomes" id="UP001244427"/>
    </source>
</evidence>
<evidence type="ECO:0000256" key="3">
    <source>
        <dbReference type="SAM" id="Phobius"/>
    </source>
</evidence>
<accession>A0AAW8EWP8</accession>
<dbReference type="InterPro" id="IPR000253">
    <property type="entry name" value="FHA_dom"/>
</dbReference>
<comment type="caution">
    <text evidence="5">The sequence shown here is derived from an EMBL/GenBank/DDBJ whole genome shotgun (WGS) entry which is preliminary data.</text>
</comment>
<dbReference type="PROSITE" id="PS50006">
    <property type="entry name" value="FHA_DOMAIN"/>
    <property type="match status" value="1"/>
</dbReference>
<evidence type="ECO:0000256" key="1">
    <source>
        <dbReference type="ARBA" id="ARBA00022553"/>
    </source>
</evidence>
<feature type="compositionally biased region" description="Low complexity" evidence="2">
    <location>
        <begin position="470"/>
        <end position="524"/>
    </location>
</feature>
<dbReference type="RefSeq" id="WP_307294251.1">
    <property type="nucleotide sequence ID" value="NZ_JAUSXV010000001.1"/>
</dbReference>
<dbReference type="CDD" id="cd00060">
    <property type="entry name" value="FHA"/>
    <property type="match status" value="1"/>
</dbReference>
<reference evidence="5 6" key="1">
    <citation type="submission" date="2023-07" db="EMBL/GenBank/DDBJ databases">
        <title>Comparative genomics of wheat-associated soil bacteria to identify genetic determinants of phenazine resistance.</title>
        <authorList>
            <person name="Mouncey N."/>
        </authorList>
    </citation>
    <scope>NUCLEOTIDE SEQUENCE [LARGE SCALE GENOMIC DNA]</scope>
    <source>
        <strain evidence="5 6">W4I9-1</strain>
    </source>
</reference>
<feature type="compositionally biased region" description="Pro residues" evidence="2">
    <location>
        <begin position="326"/>
        <end position="347"/>
    </location>
</feature>
<feature type="compositionally biased region" description="Pro residues" evidence="2">
    <location>
        <begin position="356"/>
        <end position="374"/>
    </location>
</feature>
<sequence length="695" mass="70185">MIAVADPRFLAEVTAPDLVAASAVVTGVTALIGLGVYVWYAFALSKLFPKLEQDAWKGWVPVLNEATILQIGGRPAWNVVFYFIPIVQLYGLYLKVLATHDINKRFGRGAGFTVLAVLLPPVWATLLAWGAPPYPEGDRLAGLHGPRRVGTDAARAAGAPSGQGFLAAPIPHAGAAPGPASFAPAPGSFAPAQPAAPGAFAPQGFVPQPPAPGSGPAAYVDPRYSDAAAPDVTIPALNRTSASTVDAATGLPSPAFEQPAPPQPAPLPISQGLIDSVPGVAPHVPSATVEAEPQKPVVPVEPAAPAAPVEPVQPVEPSVQYQPVEPSQPAPPPAPVQPAEPTPPVSPVQPVAPHDPYFPVPAEPAPAEPAPAEPTWPASPAAPAHPAPADPAPAQPAWPAPFETPAPPAESVAPAQPVASAQPIAPAQPVAPAEPAGVAQPADPGATPPPPAAPQQEPLVSAPIPPESPAAPDASAPSAALGPVPSAAEAPAPPAYDGGAASDEPPVAPEPAAEGAPEAPASDPFAEPQRLRGSGLGTRADRAASIKPVPVVLPVPEPQVPVAAAAPEPATADDDIEATVVVHRSRGPRRVLVLDDGRTFALSATSIVIGRNPEGDPGEQRLSIPDKTRTLSKTHARLVVQGEEWRLTDLHSTNGVVVVADDGAETLLDAGESVTGAGRFVLGEVGMHVAVESGS</sequence>
<feature type="transmembrane region" description="Helical" evidence="3">
    <location>
        <begin position="79"/>
        <end position="98"/>
    </location>
</feature>
<name>A0AAW8EWP8_9MICO</name>
<feature type="domain" description="FHA" evidence="4">
    <location>
        <begin position="607"/>
        <end position="658"/>
    </location>
</feature>
<feature type="transmembrane region" description="Helical" evidence="3">
    <location>
        <begin position="18"/>
        <end position="42"/>
    </location>
</feature>
<dbReference type="InterPro" id="IPR043739">
    <property type="entry name" value="DUF5684"/>
</dbReference>
<dbReference type="AlphaFoldDB" id="A0AAW8EWP8"/>
<keyword evidence="3" id="KW-0472">Membrane</keyword>
<dbReference type="EMBL" id="JAUSXV010000001">
    <property type="protein sequence ID" value="MDQ0646817.1"/>
    <property type="molecule type" value="Genomic_DNA"/>
</dbReference>
<organism evidence="5 6">
    <name type="scientific">Microbacterium natoriense</name>
    <dbReference type="NCBI Taxonomy" id="284570"/>
    <lineage>
        <taxon>Bacteria</taxon>
        <taxon>Bacillati</taxon>
        <taxon>Actinomycetota</taxon>
        <taxon>Actinomycetes</taxon>
        <taxon>Micrococcales</taxon>
        <taxon>Microbacteriaceae</taxon>
        <taxon>Microbacterium</taxon>
    </lineage>
</organism>
<keyword evidence="3" id="KW-1133">Transmembrane helix</keyword>
<feature type="transmembrane region" description="Helical" evidence="3">
    <location>
        <begin position="110"/>
        <end position="131"/>
    </location>
</feature>
<dbReference type="Gene3D" id="2.60.200.20">
    <property type="match status" value="1"/>
</dbReference>
<evidence type="ECO:0000313" key="5">
    <source>
        <dbReference type="EMBL" id="MDQ0646817.1"/>
    </source>
</evidence>
<feature type="compositionally biased region" description="Low complexity" evidence="2">
    <location>
        <begin position="193"/>
        <end position="205"/>
    </location>
</feature>
<feature type="region of interest" description="Disordered" evidence="2">
    <location>
        <begin position="245"/>
        <end position="295"/>
    </location>
</feature>
<dbReference type="Pfam" id="PF18936">
    <property type="entry name" value="DUF5684"/>
    <property type="match status" value="1"/>
</dbReference>
<keyword evidence="1" id="KW-0597">Phosphoprotein</keyword>
<feature type="compositionally biased region" description="Low complexity" evidence="2">
    <location>
        <begin position="308"/>
        <end position="325"/>
    </location>
</feature>
<feature type="compositionally biased region" description="Low complexity" evidence="2">
    <location>
        <begin position="409"/>
        <end position="445"/>
    </location>
</feature>
<feature type="compositionally biased region" description="Pro residues" evidence="2">
    <location>
        <begin position="383"/>
        <end position="408"/>
    </location>
</feature>
<feature type="region of interest" description="Disordered" evidence="2">
    <location>
        <begin position="193"/>
        <end position="219"/>
    </location>
</feature>
<evidence type="ECO:0000259" key="4">
    <source>
        <dbReference type="PROSITE" id="PS50006"/>
    </source>
</evidence>
<dbReference type="Pfam" id="PF00498">
    <property type="entry name" value="FHA"/>
    <property type="match status" value="1"/>
</dbReference>
<evidence type="ECO:0000256" key="2">
    <source>
        <dbReference type="SAM" id="MobiDB-lite"/>
    </source>
</evidence>
<keyword evidence="3" id="KW-0812">Transmembrane</keyword>